<organism evidence="1 2">
    <name type="scientific">Azospirillum brasilense</name>
    <dbReference type="NCBI Taxonomy" id="192"/>
    <lineage>
        <taxon>Bacteria</taxon>
        <taxon>Pseudomonadati</taxon>
        <taxon>Pseudomonadota</taxon>
        <taxon>Alphaproteobacteria</taxon>
        <taxon>Rhodospirillales</taxon>
        <taxon>Azospirillaceae</taxon>
        <taxon>Azospirillum</taxon>
    </lineage>
</organism>
<proteinExistence type="predicted"/>
<dbReference type="Proteomes" id="UP000298693">
    <property type="component" value="Plasmid p3"/>
</dbReference>
<name>A0A4D8RKI2_AZOBR</name>
<gene>
    <name evidence="1" type="ORF">D3869_30360</name>
</gene>
<dbReference type="InterPro" id="IPR019239">
    <property type="entry name" value="VapB_antitoxin"/>
</dbReference>
<reference evidence="1 2" key="1">
    <citation type="submission" date="2018-09" db="EMBL/GenBank/DDBJ databases">
        <title>Whole genome based analysis of evolution and adaptive divergence in Indian and Brazilian strains of Azospirillum brasilense.</title>
        <authorList>
            <person name="Singh C."/>
            <person name="Tripathi A.K."/>
        </authorList>
    </citation>
    <scope>NUCLEOTIDE SEQUENCE [LARGE SCALE GENOMIC DNA]</scope>
    <source>
        <strain evidence="1 2">MTCC4039</strain>
        <plasmid evidence="1 2">p3</plasmid>
    </source>
</reference>
<dbReference type="Pfam" id="PF09957">
    <property type="entry name" value="VapB_antitoxin"/>
    <property type="match status" value="1"/>
</dbReference>
<keyword evidence="1" id="KW-0614">Plasmid</keyword>
<evidence type="ECO:0000313" key="2">
    <source>
        <dbReference type="Proteomes" id="UP000298693"/>
    </source>
</evidence>
<accession>A0A4D8RKI2</accession>
<dbReference type="EMBL" id="CP032349">
    <property type="protein sequence ID" value="QCO19849.1"/>
    <property type="molecule type" value="Genomic_DNA"/>
</dbReference>
<sequence>METTGLSTKKAVVEKALRCLIRLKQ</sequence>
<evidence type="ECO:0000313" key="1">
    <source>
        <dbReference type="EMBL" id="QCO19849.1"/>
    </source>
</evidence>
<geneLocation type="plasmid" evidence="1">
    <name>p3</name>
</geneLocation>
<dbReference type="AlphaFoldDB" id="A0A4D8RKI2"/>
<protein>
    <submittedName>
        <fullName evidence="1">Uncharacterized protein</fullName>
    </submittedName>
</protein>